<dbReference type="PIRSF" id="PIRSF006221">
    <property type="entry name" value="Ketosamine-3-kinase"/>
    <property type="match status" value="1"/>
</dbReference>
<dbReference type="Gene3D" id="3.30.200.20">
    <property type="entry name" value="Phosphorylase Kinase, domain 1"/>
    <property type="match status" value="1"/>
</dbReference>
<dbReference type="PANTHER" id="PTHR12149">
    <property type="entry name" value="FRUCTOSAMINE 3 KINASE-RELATED PROTEIN"/>
    <property type="match status" value="1"/>
</dbReference>
<dbReference type="Gene3D" id="3.90.1200.10">
    <property type="match status" value="1"/>
</dbReference>
<keyword evidence="2 3" id="KW-0418">Kinase</keyword>
<comment type="caution">
    <text evidence="3">The sequence shown here is derived from an EMBL/GenBank/DDBJ whole genome shotgun (WGS) entry which is preliminary data.</text>
</comment>
<evidence type="ECO:0000313" key="4">
    <source>
        <dbReference type="Proteomes" id="UP000295830"/>
    </source>
</evidence>
<dbReference type="EMBL" id="SOAX01000001">
    <property type="protein sequence ID" value="TDT44366.1"/>
    <property type="molecule type" value="Genomic_DNA"/>
</dbReference>
<dbReference type="OrthoDB" id="5291879at2"/>
<dbReference type="PANTHER" id="PTHR12149:SF8">
    <property type="entry name" value="PROTEIN-RIBULOSAMINE 3-KINASE"/>
    <property type="match status" value="1"/>
</dbReference>
<dbReference type="InterPro" id="IPR011009">
    <property type="entry name" value="Kinase-like_dom_sf"/>
</dbReference>
<dbReference type="InterPro" id="IPR016477">
    <property type="entry name" value="Fructo-/Ketosamine-3-kinase"/>
</dbReference>
<evidence type="ECO:0000256" key="1">
    <source>
        <dbReference type="ARBA" id="ARBA00009460"/>
    </source>
</evidence>
<dbReference type="RefSeq" id="WP_133734751.1">
    <property type="nucleotide sequence ID" value="NZ_SOAX01000001.1"/>
</dbReference>
<keyword evidence="2" id="KW-0808">Transferase</keyword>
<comment type="similarity">
    <text evidence="1 2">Belongs to the fructosamine kinase family.</text>
</comment>
<organism evidence="3 4">
    <name type="scientific">Halospina denitrificans</name>
    <dbReference type="NCBI Taxonomy" id="332522"/>
    <lineage>
        <taxon>Bacteria</taxon>
        <taxon>Pseudomonadati</taxon>
        <taxon>Pseudomonadota</taxon>
        <taxon>Gammaproteobacteria</taxon>
        <taxon>Halospina</taxon>
    </lineage>
</organism>
<dbReference type="Proteomes" id="UP000295830">
    <property type="component" value="Unassembled WGS sequence"/>
</dbReference>
<protein>
    <submittedName>
        <fullName evidence="3">Fructosamine-3-kinase</fullName>
    </submittedName>
</protein>
<sequence>MEPLIARLDEQLPAPIRERRPVGGGSINDAWRLELEDGQRLFLKTHGRPPAGFFEAEAAGLRAMADTGSIRVPEVIAVDDEFLVLEWLEGSPGADYWTTFGEQLAALHSHTNNRFGFERDNFCGLTPQPNPWTEDGFRFFAESRLIHQGRLARDSGRLEPADLRRLETLAARLDRWIPEQPASLIHGDLWGGNAHTGPNGEPVLIDPATHYGWPEADLAMTTMFGRFHRDFYEAYLANSSVERGWEERIPLYNLYHELNHLNLFGGPYVQAVRRTLERYV</sequence>
<accession>A0A4R7K1N4</accession>
<reference evidence="3 4" key="1">
    <citation type="submission" date="2019-03" db="EMBL/GenBank/DDBJ databases">
        <title>Genomic Encyclopedia of Type Strains, Phase IV (KMG-IV): sequencing the most valuable type-strain genomes for metagenomic binning, comparative biology and taxonomic classification.</title>
        <authorList>
            <person name="Goeker M."/>
        </authorList>
    </citation>
    <scope>NUCLEOTIDE SEQUENCE [LARGE SCALE GENOMIC DNA]</scope>
    <source>
        <strain evidence="3 4">DSM 15505</strain>
    </source>
</reference>
<evidence type="ECO:0000256" key="2">
    <source>
        <dbReference type="PIRNR" id="PIRNR006221"/>
    </source>
</evidence>
<dbReference type="Pfam" id="PF03881">
    <property type="entry name" value="Fructosamin_kin"/>
    <property type="match status" value="1"/>
</dbReference>
<proteinExistence type="inferred from homology"/>
<evidence type="ECO:0000313" key="3">
    <source>
        <dbReference type="EMBL" id="TDT44366.1"/>
    </source>
</evidence>
<dbReference type="AlphaFoldDB" id="A0A4R7K1N4"/>
<name>A0A4R7K1N4_9GAMM</name>
<keyword evidence="4" id="KW-1185">Reference proteome</keyword>
<dbReference type="GO" id="GO:0016301">
    <property type="term" value="F:kinase activity"/>
    <property type="evidence" value="ECO:0007669"/>
    <property type="project" value="UniProtKB-UniRule"/>
</dbReference>
<dbReference type="SUPFAM" id="SSF56112">
    <property type="entry name" value="Protein kinase-like (PK-like)"/>
    <property type="match status" value="1"/>
</dbReference>
<gene>
    <name evidence="3" type="ORF">DES49_0468</name>
</gene>